<evidence type="ECO:0008006" key="4">
    <source>
        <dbReference type="Google" id="ProtNLM"/>
    </source>
</evidence>
<dbReference type="EMBL" id="JBDKXB010000044">
    <property type="protein sequence ID" value="MEY6434141.1"/>
    <property type="molecule type" value="Genomic_DNA"/>
</dbReference>
<feature type="signal peptide" evidence="1">
    <location>
        <begin position="1"/>
        <end position="22"/>
    </location>
</feature>
<organism evidence="2 3">
    <name type="scientific">Thioalkalicoccus limnaeus</name>
    <dbReference type="NCBI Taxonomy" id="120681"/>
    <lineage>
        <taxon>Bacteria</taxon>
        <taxon>Pseudomonadati</taxon>
        <taxon>Pseudomonadota</taxon>
        <taxon>Gammaproteobacteria</taxon>
        <taxon>Chromatiales</taxon>
        <taxon>Chromatiaceae</taxon>
        <taxon>Thioalkalicoccus</taxon>
    </lineage>
</organism>
<comment type="caution">
    <text evidence="2">The sequence shown here is derived from an EMBL/GenBank/DDBJ whole genome shotgun (WGS) entry which is preliminary data.</text>
</comment>
<keyword evidence="1" id="KW-0732">Signal</keyword>
<protein>
    <recommendedName>
        <fullName evidence="4">Lipoprotein</fullName>
    </recommendedName>
</protein>
<keyword evidence="3" id="KW-1185">Reference proteome</keyword>
<evidence type="ECO:0000256" key="1">
    <source>
        <dbReference type="SAM" id="SignalP"/>
    </source>
</evidence>
<name>A0ABV4BI07_9GAMM</name>
<evidence type="ECO:0000313" key="3">
    <source>
        <dbReference type="Proteomes" id="UP001564408"/>
    </source>
</evidence>
<proteinExistence type="predicted"/>
<accession>A0ABV4BI07</accession>
<sequence>MLATSSALARLAFATIAALALAGCQTLVREDAGGEWVTIPPGSALVLHQPIPVPAGRTRVFFVAGRLSSSSYASAPTCGLEVRRLDWERVQTIAAGRYPIEQVQHYWTLVSRLPVPSAVAWRLADYGADSDSGGNPMIREGYHLWLGGLVDPNLMRLTCLGLFDDAATAKPPTLTEMRAALGGLATIDIAD</sequence>
<dbReference type="Proteomes" id="UP001564408">
    <property type="component" value="Unassembled WGS sequence"/>
</dbReference>
<feature type="chain" id="PRO_5045925452" description="Lipoprotein" evidence="1">
    <location>
        <begin position="23"/>
        <end position="191"/>
    </location>
</feature>
<gene>
    <name evidence="2" type="ORF">ABC977_17210</name>
</gene>
<evidence type="ECO:0000313" key="2">
    <source>
        <dbReference type="EMBL" id="MEY6434141.1"/>
    </source>
</evidence>
<reference evidence="2 3" key="1">
    <citation type="submission" date="2024-05" db="EMBL/GenBank/DDBJ databases">
        <title>Genome Sequence and Characterization of the New Strain Purple Sulfur Bacterium of Genus Thioalkalicoccus.</title>
        <authorList>
            <person name="Bryantseva I.A."/>
            <person name="Kyndt J.A."/>
            <person name="Imhoff J.F."/>
        </authorList>
    </citation>
    <scope>NUCLEOTIDE SEQUENCE [LARGE SCALE GENOMIC DNA]</scope>
    <source>
        <strain evidence="2 3">Um2</strain>
    </source>
</reference>
<dbReference type="RefSeq" id="WP_369668522.1">
    <property type="nucleotide sequence ID" value="NZ_JBDKXB010000044.1"/>
</dbReference>